<dbReference type="EMBL" id="MUZR01000002">
    <property type="protein sequence ID" value="OOC11421.1"/>
    <property type="molecule type" value="Genomic_DNA"/>
</dbReference>
<dbReference type="InterPro" id="IPR050545">
    <property type="entry name" value="Mycobact_MmpL"/>
</dbReference>
<comment type="caution">
    <text evidence="8">The sequence shown here is derived from an EMBL/GenBank/DDBJ whole genome shotgun (WGS) entry which is preliminary data.</text>
</comment>
<evidence type="ECO:0000256" key="1">
    <source>
        <dbReference type="ARBA" id="ARBA00004651"/>
    </source>
</evidence>
<keyword evidence="2" id="KW-1003">Cell membrane</keyword>
<accession>A0A1V3A262</accession>
<evidence type="ECO:0000313" key="9">
    <source>
        <dbReference type="Proteomes" id="UP000189177"/>
    </source>
</evidence>
<evidence type="ECO:0000313" key="8">
    <source>
        <dbReference type="EMBL" id="OOC11421.1"/>
    </source>
</evidence>
<feature type="transmembrane region" description="Helical" evidence="6">
    <location>
        <begin position="209"/>
        <end position="228"/>
    </location>
</feature>
<sequence>MHWMLRHPSLALVLLTLLVVLPGPVLLQVDFNNAPEIYFPEDAPAVVFDRELREHFPQDQVIVALFSGEGVYQTEFLQRIGALSQALAAAPAVERVLSVTTLDHIRATPAGFSVEPLIDPRELDSRTPEAWRTRALEDRFAPGLVVADSGEATALVVRPHALDNSLQRLQLEQLLRAGIAEHGLADDLSAVAGHIALDVAQLRAMLTDLALLVPGTMTIGLLLLWWLFRRWLVVGVAAATISAVTGPAIALLILLERPFTLISAILPPLLTALTVAMLMHFFNAQLHAAQRGYLGRDRVVAALQAVARPILFMALTTAAGLASLNVSSIRPIGGFGLVGAFGVLLAAAIVLWLLPALMARWDRGPWHAPRRSLRLLDRVTGFAAHLAIRRAGWVVAIAAVLIAIALPQIRHVEVETDLYAFFDDHHPITQSTRQVEEELSGVMALEVVFQGPEWDSLQAPDRLQAIHSVQEWLDARPEVDYSMSLPDLVAEMHWAFNEEDPAFRTIPDSSDLVAQYLFIYDGRDLYDVVDRDFGRSRLLVNLNAHGAREINALMDDLRDRLEAHPPADMQWDLAGMARLFADQERLLIQGQLHSLYAVAGMLALLMLVMWRSVPLAAVSMLPNLAPLALIFAVMGVLGIWLDMATAMIASVAIGIAVDDTIHLLYGYRQRRLAGSSVAWALARTFRRTGRAITATTIVLVGQFLLLALSDFQPTAAFGLLTAFGLVAALIFDLLVLPALLVLGHRLRNRPVLS</sequence>
<feature type="transmembrane region" description="Helical" evidence="6">
    <location>
        <begin position="305"/>
        <end position="326"/>
    </location>
</feature>
<reference evidence="8 9" key="1">
    <citation type="submission" date="2017-02" db="EMBL/GenBank/DDBJ databases">
        <title>Genomic diversity within the haloalkaliphilic genus Thioalkalivibrio.</title>
        <authorList>
            <person name="Ahn A.-C."/>
            <person name="Meier-Kolthoff J."/>
            <person name="Overmars L."/>
            <person name="Richter M."/>
            <person name="Woyke T."/>
            <person name="Sorokin D.Y."/>
            <person name="Muyzer G."/>
        </authorList>
    </citation>
    <scope>NUCLEOTIDE SEQUENCE [LARGE SCALE GENOMIC DNA]</scope>
    <source>
        <strain evidence="8 9">HL17</strain>
    </source>
</reference>
<dbReference type="GO" id="GO:0005886">
    <property type="term" value="C:plasma membrane"/>
    <property type="evidence" value="ECO:0007669"/>
    <property type="project" value="UniProtKB-SubCell"/>
</dbReference>
<feature type="transmembrane region" description="Helical" evidence="6">
    <location>
        <begin position="261"/>
        <end position="284"/>
    </location>
</feature>
<dbReference type="SUPFAM" id="SSF82866">
    <property type="entry name" value="Multidrug efflux transporter AcrB transmembrane domain"/>
    <property type="match status" value="2"/>
</dbReference>
<comment type="subcellular location">
    <subcellularLocation>
        <location evidence="1">Cell membrane</location>
        <topology evidence="1">Multi-pass membrane protein</topology>
    </subcellularLocation>
</comment>
<dbReference type="PANTHER" id="PTHR33406:SF12">
    <property type="entry name" value="BLR2997 PROTEIN"/>
    <property type="match status" value="1"/>
</dbReference>
<feature type="transmembrane region" description="Helical" evidence="6">
    <location>
        <begin position="332"/>
        <end position="358"/>
    </location>
</feature>
<evidence type="ECO:0000256" key="6">
    <source>
        <dbReference type="SAM" id="Phobius"/>
    </source>
</evidence>
<feature type="transmembrane region" description="Helical" evidence="6">
    <location>
        <begin position="715"/>
        <end position="742"/>
    </location>
</feature>
<protein>
    <submittedName>
        <fullName evidence="8">RND transporter</fullName>
    </submittedName>
</protein>
<keyword evidence="5 6" id="KW-0472">Membrane</keyword>
<feature type="domain" description="SSD" evidence="7">
    <location>
        <begin position="615"/>
        <end position="742"/>
    </location>
</feature>
<evidence type="ECO:0000259" key="7">
    <source>
        <dbReference type="PROSITE" id="PS50156"/>
    </source>
</evidence>
<evidence type="ECO:0000256" key="2">
    <source>
        <dbReference type="ARBA" id="ARBA00022475"/>
    </source>
</evidence>
<dbReference type="Pfam" id="PF03176">
    <property type="entry name" value="MMPL"/>
    <property type="match status" value="2"/>
</dbReference>
<gene>
    <name evidence="8" type="ORF">B1A74_00150</name>
</gene>
<dbReference type="Proteomes" id="UP000189177">
    <property type="component" value="Unassembled WGS sequence"/>
</dbReference>
<dbReference type="STRING" id="252474.B1A74_00150"/>
<dbReference type="PANTHER" id="PTHR33406">
    <property type="entry name" value="MEMBRANE PROTEIN MJ1562-RELATED"/>
    <property type="match status" value="1"/>
</dbReference>
<feature type="transmembrane region" description="Helical" evidence="6">
    <location>
        <begin position="595"/>
        <end position="613"/>
    </location>
</feature>
<keyword evidence="4 6" id="KW-1133">Transmembrane helix</keyword>
<dbReference type="InterPro" id="IPR004869">
    <property type="entry name" value="MMPL_dom"/>
</dbReference>
<dbReference type="RefSeq" id="WP_077243413.1">
    <property type="nucleotide sequence ID" value="NZ_MUZR01000002.1"/>
</dbReference>
<evidence type="ECO:0000256" key="3">
    <source>
        <dbReference type="ARBA" id="ARBA00022692"/>
    </source>
</evidence>
<dbReference type="PROSITE" id="PS50156">
    <property type="entry name" value="SSD"/>
    <property type="match status" value="1"/>
</dbReference>
<evidence type="ECO:0000256" key="4">
    <source>
        <dbReference type="ARBA" id="ARBA00022989"/>
    </source>
</evidence>
<dbReference type="OrthoDB" id="9803781at2"/>
<organism evidence="8 9">
    <name type="scientific">Thioalkalivibrio halophilus</name>
    <dbReference type="NCBI Taxonomy" id="252474"/>
    <lineage>
        <taxon>Bacteria</taxon>
        <taxon>Pseudomonadati</taxon>
        <taxon>Pseudomonadota</taxon>
        <taxon>Gammaproteobacteria</taxon>
        <taxon>Chromatiales</taxon>
        <taxon>Ectothiorhodospiraceae</taxon>
        <taxon>Thioalkalivibrio</taxon>
    </lineage>
</organism>
<keyword evidence="9" id="KW-1185">Reference proteome</keyword>
<feature type="transmembrane region" description="Helical" evidence="6">
    <location>
        <begin position="235"/>
        <end position="255"/>
    </location>
</feature>
<name>A0A1V3A262_9GAMM</name>
<feature type="transmembrane region" description="Helical" evidence="6">
    <location>
        <begin position="647"/>
        <end position="667"/>
    </location>
</feature>
<dbReference type="InterPro" id="IPR000731">
    <property type="entry name" value="SSD"/>
</dbReference>
<dbReference type="AlphaFoldDB" id="A0A1V3A262"/>
<evidence type="ECO:0000256" key="5">
    <source>
        <dbReference type="ARBA" id="ARBA00023136"/>
    </source>
</evidence>
<feature type="transmembrane region" description="Helical" evidence="6">
    <location>
        <begin position="688"/>
        <end position="709"/>
    </location>
</feature>
<keyword evidence="3 6" id="KW-0812">Transmembrane</keyword>
<dbReference type="Gene3D" id="1.20.1640.10">
    <property type="entry name" value="Multidrug efflux transporter AcrB transmembrane domain"/>
    <property type="match status" value="2"/>
</dbReference>
<feature type="transmembrane region" description="Helical" evidence="6">
    <location>
        <begin position="620"/>
        <end position="641"/>
    </location>
</feature>
<feature type="transmembrane region" description="Helical" evidence="6">
    <location>
        <begin position="379"/>
        <end position="406"/>
    </location>
</feature>
<proteinExistence type="predicted"/>